<proteinExistence type="predicted"/>
<reference evidence="3 5" key="1">
    <citation type="submission" date="2019-03" db="EMBL/GenBank/DDBJ databases">
        <authorList>
            <person name="Gaulin E."/>
            <person name="Dumas B."/>
        </authorList>
    </citation>
    <scope>NUCLEOTIDE SEQUENCE [LARGE SCALE GENOMIC DNA]</scope>
    <source>
        <strain evidence="3">CBS 568.67</strain>
    </source>
</reference>
<dbReference type="AlphaFoldDB" id="A0A485KEH0"/>
<keyword evidence="5" id="KW-1185">Reference proteome</keyword>
<evidence type="ECO:0000313" key="3">
    <source>
        <dbReference type="EMBL" id="VFT80177.1"/>
    </source>
</evidence>
<dbReference type="SUPFAM" id="SSF48403">
    <property type="entry name" value="Ankyrin repeat"/>
    <property type="match status" value="1"/>
</dbReference>
<dbReference type="InterPro" id="IPR036770">
    <property type="entry name" value="Ankyrin_rpt-contain_sf"/>
</dbReference>
<protein>
    <submittedName>
        <fullName evidence="3">Aste57867_2995 protein</fullName>
    </submittedName>
    <submittedName>
        <fullName evidence="4">Aste57867_5731 protein</fullName>
    </submittedName>
</protein>
<gene>
    <name evidence="3" type="primary">Aste57867_2995</name>
    <name evidence="4" type="synonym">Aste57867_5731</name>
    <name evidence="2" type="ORF">As57867_002986</name>
    <name evidence="1" type="ORF">As57867_005718</name>
    <name evidence="3" type="ORF">ASTE57867_2995</name>
    <name evidence="4" type="ORF">ASTE57867_5731</name>
</gene>
<evidence type="ECO:0000313" key="2">
    <source>
        <dbReference type="EMBL" id="KAF0716167.1"/>
    </source>
</evidence>
<name>A0A485KEH0_9STRA</name>
<dbReference type="EMBL" id="CAADRA010002168">
    <property type="protein sequence ID" value="VFT82762.1"/>
    <property type="molecule type" value="Genomic_DNA"/>
</dbReference>
<evidence type="ECO:0000313" key="4">
    <source>
        <dbReference type="EMBL" id="VFT82762.1"/>
    </source>
</evidence>
<reference evidence="1" key="2">
    <citation type="submission" date="2019-06" db="EMBL/GenBank/DDBJ databases">
        <title>Genomics analysis of Aphanomyces spp. identifies a new class of oomycete effector associated with host adaptation.</title>
        <authorList>
            <person name="Gaulin E."/>
        </authorList>
    </citation>
    <scope>NUCLEOTIDE SEQUENCE</scope>
    <source>
        <strain evidence="1">CBS 578.67</strain>
    </source>
</reference>
<sequence length="251" mass="28091">MLPNRSERRASSRVHVEAFHSALQRGDGSAVRTILAHDPYVAHIKNNHAKNTTSLKAATHAPNAIEMLSLLWCHHASLNSCDSDGRTVLPYACEQGAAPATRECLFAWSNRLKEPLLDWGQCTKNGYGPIVLAMRSGNIDLVEFLAMSMPAECLDELPKDVVREFIPRMNDAFVDQCINLPSSRYPTQSGRSAKQSRPRHSRLCYRRGHTRLVESLEPIAPSTVRCTVFVECVHTSAPEKMRWVAILTRMT</sequence>
<dbReference type="Gene3D" id="1.25.40.20">
    <property type="entry name" value="Ankyrin repeat-containing domain"/>
    <property type="match status" value="1"/>
</dbReference>
<evidence type="ECO:0000313" key="5">
    <source>
        <dbReference type="Proteomes" id="UP000332933"/>
    </source>
</evidence>
<accession>A0A485KEH0</accession>
<evidence type="ECO:0000313" key="1">
    <source>
        <dbReference type="EMBL" id="KAF0709854.1"/>
    </source>
</evidence>
<organism evidence="3 5">
    <name type="scientific">Aphanomyces stellatus</name>
    <dbReference type="NCBI Taxonomy" id="120398"/>
    <lineage>
        <taxon>Eukaryota</taxon>
        <taxon>Sar</taxon>
        <taxon>Stramenopiles</taxon>
        <taxon>Oomycota</taxon>
        <taxon>Saprolegniomycetes</taxon>
        <taxon>Saprolegniales</taxon>
        <taxon>Verrucalvaceae</taxon>
        <taxon>Aphanomyces</taxon>
    </lineage>
</organism>
<dbReference type="EMBL" id="VJMH01002166">
    <property type="protein sequence ID" value="KAF0709854.1"/>
    <property type="molecule type" value="Genomic_DNA"/>
</dbReference>
<dbReference type="EMBL" id="VJMH01000449">
    <property type="protein sequence ID" value="KAF0716167.1"/>
    <property type="molecule type" value="Genomic_DNA"/>
</dbReference>
<dbReference type="EMBL" id="CAADRA010000449">
    <property type="protein sequence ID" value="VFT80177.1"/>
    <property type="molecule type" value="Genomic_DNA"/>
</dbReference>
<dbReference type="Proteomes" id="UP000332933">
    <property type="component" value="Unassembled WGS sequence"/>
</dbReference>